<dbReference type="PANTHER" id="PTHR11139:SF69">
    <property type="entry name" value="SERINE_THREONINE-PROTEIN KINASE ATR"/>
    <property type="match status" value="1"/>
</dbReference>
<keyword evidence="4" id="KW-0539">Nucleus</keyword>
<sequence>MNNALDDIGWRAFYPAYAVLTRHIDHKDDEVARNIKIMMRKLILRMPHQCMWQSAYLLRQNIAGIKEKYMEVLADVKRNAPCYVTIIDQYDYASGIFNQISTKVDSSECRLSERVEGMKILFRDKKYDAKELEMNRRLDGDCKVFNGIMVPIRSVIDESVHYPEYGGDNDAEKACQLPDQYLIHDFSEHVKVLHSNTKPVLIELTTMAGRKVRLICKKNDDLTKDYHFNKIVEMCNDLLMKDEQTKIQNMAATTFSVIPLAKHGGIIEFIEGVTPYYDTLDTIMQLKQNEWSGKLSKWKDEMSKLKSRESRAEYFREVACKQTPIVMSKWFRIQYPEAGKWFASRKQFAKSAAVMSIIGYIFGLGDRHTKNLMIHLQTGKCIHVDFDMIFNKGETLGTPELVPFRLTQNMINGMGEVALDGEFRTVCEQTLRVFRENSYEIEKYISDLPNLVADFASNKMAPKDFDMTEAKRLVSGRIRGQIMTVKLHKSKAITYPMQVSQLTSSLIDLATSDEKLCEMFPGWMPTL</sequence>
<dbReference type="InterPro" id="IPR050517">
    <property type="entry name" value="DDR_Repair_Kinase"/>
</dbReference>
<dbReference type="InterPro" id="IPR003152">
    <property type="entry name" value="FATC_dom"/>
</dbReference>
<dbReference type="FunFam" id="1.10.1070.11:FF:000061">
    <property type="entry name" value="Serine/threonine-protein kinase ATR"/>
    <property type="match status" value="1"/>
</dbReference>
<dbReference type="GO" id="GO:0005634">
    <property type="term" value="C:nucleus"/>
    <property type="evidence" value="ECO:0007669"/>
    <property type="project" value="UniProtKB-SubCell"/>
</dbReference>
<dbReference type="Pfam" id="PF00454">
    <property type="entry name" value="PI3_PI4_kinase"/>
    <property type="match status" value="1"/>
</dbReference>
<keyword evidence="2" id="KW-0418">Kinase</keyword>
<dbReference type="Pfam" id="PF02260">
    <property type="entry name" value="FATC"/>
    <property type="match status" value="1"/>
</dbReference>
<accession>A0A6A5G5Y3</accession>
<dbReference type="SMART" id="SM00146">
    <property type="entry name" value="PI3Kc"/>
    <property type="match status" value="1"/>
</dbReference>
<evidence type="ECO:0000313" key="8">
    <source>
        <dbReference type="Proteomes" id="UP000483820"/>
    </source>
</evidence>
<dbReference type="Proteomes" id="UP000483820">
    <property type="component" value="Chromosome V"/>
</dbReference>
<dbReference type="FunFam" id="3.30.1010.10:FF:000058">
    <property type="entry name" value="Serine/threonine-protein kinase ATR"/>
    <property type="match status" value="1"/>
</dbReference>
<feature type="domain" description="PI3K/PI4K catalytic" evidence="5">
    <location>
        <begin position="186"/>
        <end position="508"/>
    </location>
</feature>
<organism evidence="7 8">
    <name type="scientific">Caenorhabditis remanei</name>
    <name type="common">Caenorhabditis vulgaris</name>
    <dbReference type="NCBI Taxonomy" id="31234"/>
    <lineage>
        <taxon>Eukaryota</taxon>
        <taxon>Metazoa</taxon>
        <taxon>Ecdysozoa</taxon>
        <taxon>Nematoda</taxon>
        <taxon>Chromadorea</taxon>
        <taxon>Rhabditida</taxon>
        <taxon>Rhabditina</taxon>
        <taxon>Rhabditomorpha</taxon>
        <taxon>Rhabditoidea</taxon>
        <taxon>Rhabditidae</taxon>
        <taxon>Peloderinae</taxon>
        <taxon>Caenorhabditis</taxon>
    </lineage>
</organism>
<evidence type="ECO:0000259" key="5">
    <source>
        <dbReference type="PROSITE" id="PS50290"/>
    </source>
</evidence>
<reference evidence="7 8" key="1">
    <citation type="submission" date="2019-12" db="EMBL/GenBank/DDBJ databases">
        <title>Chromosome-level assembly of the Caenorhabditis remanei genome.</title>
        <authorList>
            <person name="Teterina A.A."/>
            <person name="Willis J.H."/>
            <person name="Phillips P.C."/>
        </authorList>
    </citation>
    <scope>NUCLEOTIDE SEQUENCE [LARGE SCALE GENOMIC DNA]</scope>
    <source>
        <strain evidence="7 8">PX506</strain>
        <tissue evidence="7">Whole organism</tissue>
    </source>
</reference>
<protein>
    <submittedName>
        <fullName evidence="7">Uncharacterized protein</fullName>
    </submittedName>
</protein>
<keyword evidence="2" id="KW-0723">Serine/threonine-protein kinase</keyword>
<evidence type="ECO:0000256" key="1">
    <source>
        <dbReference type="ARBA" id="ARBA00004123"/>
    </source>
</evidence>
<evidence type="ECO:0000256" key="3">
    <source>
        <dbReference type="ARBA" id="ARBA00022763"/>
    </source>
</evidence>
<dbReference type="SUPFAM" id="SSF56112">
    <property type="entry name" value="Protein kinase-like (PK-like)"/>
    <property type="match status" value="1"/>
</dbReference>
<dbReference type="KEGG" id="crq:GCK72_016998"/>
<dbReference type="RefSeq" id="XP_003105892.2">
    <property type="nucleotide sequence ID" value="XM_003105844.2"/>
</dbReference>
<dbReference type="InterPro" id="IPR011009">
    <property type="entry name" value="Kinase-like_dom_sf"/>
</dbReference>
<gene>
    <name evidence="7" type="ORF">GCK72_016998</name>
</gene>
<dbReference type="Gene3D" id="1.10.1070.11">
    <property type="entry name" value="Phosphatidylinositol 3-/4-kinase, catalytic domain"/>
    <property type="match status" value="1"/>
</dbReference>
<dbReference type="PANTHER" id="PTHR11139">
    <property type="entry name" value="ATAXIA TELANGIECTASIA MUTATED ATM -RELATED"/>
    <property type="match status" value="1"/>
</dbReference>
<dbReference type="GO" id="GO:0006281">
    <property type="term" value="P:DNA repair"/>
    <property type="evidence" value="ECO:0007669"/>
    <property type="project" value="TreeGrafter"/>
</dbReference>
<dbReference type="CDD" id="cd05164">
    <property type="entry name" value="PIKKc"/>
    <property type="match status" value="1"/>
</dbReference>
<dbReference type="EMBL" id="WUAV01000005">
    <property type="protein sequence ID" value="KAF1750448.1"/>
    <property type="molecule type" value="Genomic_DNA"/>
</dbReference>
<dbReference type="Gene3D" id="3.30.1010.10">
    <property type="entry name" value="Phosphatidylinositol 3-kinase Catalytic Subunit, Chain A, domain 4"/>
    <property type="match status" value="1"/>
</dbReference>
<dbReference type="PROSITE" id="PS50290">
    <property type="entry name" value="PI3_4_KINASE_3"/>
    <property type="match status" value="1"/>
</dbReference>
<dbReference type="InterPro" id="IPR036940">
    <property type="entry name" value="PI3/4_kinase_cat_sf"/>
</dbReference>
<dbReference type="GeneID" id="9807214"/>
<evidence type="ECO:0000259" key="6">
    <source>
        <dbReference type="PROSITE" id="PS51190"/>
    </source>
</evidence>
<keyword evidence="2" id="KW-0808">Transferase</keyword>
<dbReference type="GO" id="GO:0000077">
    <property type="term" value="P:DNA damage checkpoint signaling"/>
    <property type="evidence" value="ECO:0007669"/>
    <property type="project" value="TreeGrafter"/>
</dbReference>
<dbReference type="InterPro" id="IPR000403">
    <property type="entry name" value="PI3/4_kinase_cat_dom"/>
</dbReference>
<evidence type="ECO:0000313" key="7">
    <source>
        <dbReference type="EMBL" id="KAF1750448.1"/>
    </source>
</evidence>
<comment type="subcellular location">
    <subcellularLocation>
        <location evidence="1">Nucleus</location>
    </subcellularLocation>
</comment>
<dbReference type="SMART" id="SM01343">
    <property type="entry name" value="FATC"/>
    <property type="match status" value="1"/>
</dbReference>
<dbReference type="PROSITE" id="PS51190">
    <property type="entry name" value="FATC"/>
    <property type="match status" value="1"/>
</dbReference>
<proteinExistence type="predicted"/>
<evidence type="ECO:0000256" key="2">
    <source>
        <dbReference type="ARBA" id="ARBA00022527"/>
    </source>
</evidence>
<dbReference type="AlphaFoldDB" id="A0A6A5G5Y3"/>
<dbReference type="GO" id="GO:0000723">
    <property type="term" value="P:telomere maintenance"/>
    <property type="evidence" value="ECO:0007669"/>
    <property type="project" value="TreeGrafter"/>
</dbReference>
<comment type="caution">
    <text evidence="7">The sequence shown here is derived from an EMBL/GenBank/DDBJ whole genome shotgun (WGS) entry which is preliminary data.</text>
</comment>
<name>A0A6A5G5Y3_CAERE</name>
<dbReference type="GO" id="GO:0005694">
    <property type="term" value="C:chromosome"/>
    <property type="evidence" value="ECO:0007669"/>
    <property type="project" value="TreeGrafter"/>
</dbReference>
<feature type="domain" description="FATC" evidence="6">
    <location>
        <begin position="495"/>
        <end position="527"/>
    </location>
</feature>
<evidence type="ECO:0000256" key="4">
    <source>
        <dbReference type="ARBA" id="ARBA00023242"/>
    </source>
</evidence>
<dbReference type="CTD" id="9807214"/>
<dbReference type="GO" id="GO:0004674">
    <property type="term" value="F:protein serine/threonine kinase activity"/>
    <property type="evidence" value="ECO:0007669"/>
    <property type="project" value="UniProtKB-KW"/>
</dbReference>
<keyword evidence="3" id="KW-0227">DNA damage</keyword>